<evidence type="ECO:0000256" key="3">
    <source>
        <dbReference type="ARBA" id="ARBA00012438"/>
    </source>
</evidence>
<dbReference type="EMBL" id="JAAVLX010000009">
    <property type="protein sequence ID" value="NOJ43232.1"/>
    <property type="molecule type" value="Genomic_DNA"/>
</dbReference>
<feature type="transmembrane region" description="Helical" evidence="11">
    <location>
        <begin position="23"/>
        <end position="44"/>
    </location>
</feature>
<dbReference type="SUPFAM" id="SSF47384">
    <property type="entry name" value="Homodimeric domain of signal transducing histidine kinase"/>
    <property type="match status" value="1"/>
</dbReference>
<comment type="caution">
    <text evidence="14">The sequence shown here is derived from an EMBL/GenBank/DDBJ whole genome shotgun (WGS) entry which is preliminary data.</text>
</comment>
<keyword evidence="6 11" id="KW-0812">Transmembrane</keyword>
<dbReference type="AlphaFoldDB" id="A0A7Y4LY56"/>
<dbReference type="PANTHER" id="PTHR45436:SF15">
    <property type="entry name" value="SENSOR HISTIDINE KINASE CUSS"/>
    <property type="match status" value="1"/>
</dbReference>
<dbReference type="InterPro" id="IPR050428">
    <property type="entry name" value="TCS_sensor_his_kinase"/>
</dbReference>
<dbReference type="SUPFAM" id="SSF55874">
    <property type="entry name" value="ATPase domain of HSP90 chaperone/DNA topoisomerase II/histidine kinase"/>
    <property type="match status" value="1"/>
</dbReference>
<feature type="transmembrane region" description="Helical" evidence="11">
    <location>
        <begin position="163"/>
        <end position="188"/>
    </location>
</feature>
<evidence type="ECO:0000256" key="10">
    <source>
        <dbReference type="ARBA" id="ARBA00023136"/>
    </source>
</evidence>
<keyword evidence="4" id="KW-0597">Phosphoprotein</keyword>
<comment type="subcellular location">
    <subcellularLocation>
        <location evidence="2">Membrane</location>
        <topology evidence="2">Multi-pass membrane protein</topology>
    </subcellularLocation>
</comment>
<evidence type="ECO:0000256" key="6">
    <source>
        <dbReference type="ARBA" id="ARBA00022692"/>
    </source>
</evidence>
<keyword evidence="5" id="KW-0808">Transferase</keyword>
<comment type="catalytic activity">
    <reaction evidence="1">
        <text>ATP + protein L-histidine = ADP + protein N-phospho-L-histidine.</text>
        <dbReference type="EC" id="2.7.13.3"/>
    </reaction>
</comment>
<dbReference type="PANTHER" id="PTHR45436">
    <property type="entry name" value="SENSOR HISTIDINE KINASE YKOH"/>
    <property type="match status" value="1"/>
</dbReference>
<dbReference type="EC" id="2.7.13.3" evidence="3"/>
<dbReference type="PROSITE" id="PS50109">
    <property type="entry name" value="HIS_KIN"/>
    <property type="match status" value="1"/>
</dbReference>
<keyword evidence="8 11" id="KW-1133">Transmembrane helix</keyword>
<dbReference type="InterPro" id="IPR036890">
    <property type="entry name" value="HATPase_C_sf"/>
</dbReference>
<dbReference type="PROSITE" id="PS50885">
    <property type="entry name" value="HAMP"/>
    <property type="match status" value="1"/>
</dbReference>
<evidence type="ECO:0000256" key="9">
    <source>
        <dbReference type="ARBA" id="ARBA00023012"/>
    </source>
</evidence>
<proteinExistence type="predicted"/>
<dbReference type="InterPro" id="IPR003661">
    <property type="entry name" value="HisK_dim/P_dom"/>
</dbReference>
<dbReference type="InterPro" id="IPR003660">
    <property type="entry name" value="HAMP_dom"/>
</dbReference>
<dbReference type="InterPro" id="IPR004358">
    <property type="entry name" value="Sig_transdc_His_kin-like_C"/>
</dbReference>
<dbReference type="Proteomes" id="UP000544122">
    <property type="component" value="Unassembled WGS sequence"/>
</dbReference>
<dbReference type="Pfam" id="PF00512">
    <property type="entry name" value="HisKA"/>
    <property type="match status" value="1"/>
</dbReference>
<dbReference type="Gene3D" id="1.10.287.130">
    <property type="match status" value="1"/>
</dbReference>
<evidence type="ECO:0000256" key="11">
    <source>
        <dbReference type="SAM" id="Phobius"/>
    </source>
</evidence>
<evidence type="ECO:0000313" key="15">
    <source>
        <dbReference type="Proteomes" id="UP000544122"/>
    </source>
</evidence>
<accession>A0A7Y4LY56</accession>
<evidence type="ECO:0000313" key="14">
    <source>
        <dbReference type="EMBL" id="NOJ43232.1"/>
    </source>
</evidence>
<keyword evidence="10 11" id="KW-0472">Membrane</keyword>
<dbReference type="GO" id="GO:0000155">
    <property type="term" value="F:phosphorelay sensor kinase activity"/>
    <property type="evidence" value="ECO:0007669"/>
    <property type="project" value="InterPro"/>
</dbReference>
<organism evidence="14 15">
    <name type="scientific">Bradyrhizobium australiense</name>
    <dbReference type="NCBI Taxonomy" id="2721161"/>
    <lineage>
        <taxon>Bacteria</taxon>
        <taxon>Pseudomonadati</taxon>
        <taxon>Pseudomonadota</taxon>
        <taxon>Alphaproteobacteria</taxon>
        <taxon>Hyphomicrobiales</taxon>
        <taxon>Nitrobacteraceae</taxon>
        <taxon>Bradyrhizobium</taxon>
    </lineage>
</organism>
<dbReference type="PRINTS" id="PR00344">
    <property type="entry name" value="BCTRLSENSOR"/>
</dbReference>
<dbReference type="CDD" id="cd00082">
    <property type="entry name" value="HisKA"/>
    <property type="match status" value="1"/>
</dbReference>
<keyword evidence="15" id="KW-1185">Reference proteome</keyword>
<name>A0A7Y4LY56_9BRAD</name>
<evidence type="ECO:0000259" key="12">
    <source>
        <dbReference type="PROSITE" id="PS50109"/>
    </source>
</evidence>
<evidence type="ECO:0000259" key="13">
    <source>
        <dbReference type="PROSITE" id="PS50885"/>
    </source>
</evidence>
<dbReference type="InterPro" id="IPR003594">
    <property type="entry name" value="HATPase_dom"/>
</dbReference>
<dbReference type="SMART" id="SM00388">
    <property type="entry name" value="HisKA"/>
    <property type="match status" value="1"/>
</dbReference>
<dbReference type="InterPro" id="IPR005467">
    <property type="entry name" value="His_kinase_dom"/>
</dbReference>
<evidence type="ECO:0000256" key="5">
    <source>
        <dbReference type="ARBA" id="ARBA00022679"/>
    </source>
</evidence>
<dbReference type="RefSeq" id="WP_171582432.1">
    <property type="nucleotide sequence ID" value="NZ_JAAVLX010000009.1"/>
</dbReference>
<gene>
    <name evidence="14" type="ORF">HCN58_27310</name>
</gene>
<evidence type="ECO:0000256" key="1">
    <source>
        <dbReference type="ARBA" id="ARBA00000085"/>
    </source>
</evidence>
<evidence type="ECO:0000256" key="8">
    <source>
        <dbReference type="ARBA" id="ARBA00022989"/>
    </source>
</evidence>
<feature type="domain" description="HAMP" evidence="13">
    <location>
        <begin position="195"/>
        <end position="248"/>
    </location>
</feature>
<evidence type="ECO:0000256" key="4">
    <source>
        <dbReference type="ARBA" id="ARBA00022553"/>
    </source>
</evidence>
<protein>
    <recommendedName>
        <fullName evidence="3">histidine kinase</fullName>
        <ecNumber evidence="3">2.7.13.3</ecNumber>
    </recommendedName>
</protein>
<dbReference type="InterPro" id="IPR036097">
    <property type="entry name" value="HisK_dim/P_sf"/>
</dbReference>
<sequence>MTETARSHCLQTRLVWRLISLQAGLLAILAILVIGTLWGAGFLLDVRDEDHVIDIVQQAVARDTSGGLLLRSTPELAQLREEIPDLWFVVRDGQGHRLSEGAVPPDFAGIVEALSHISQARLGWQLLADDLSKPAARLKRVETAAGKVQILTATQGKLSGRKAVLMSSLSFLGIVLPGLLLMTAATFIATPMVVKRALAGLAMIADQARRIDIHQRGARLSVEHVADEIAPLVRAVNEALARLDDGYSRHQRFVADAAHELRTPIAILNTRLESLPPGAEKTRLLEDTARLSTLTEQLLDIQRLDQCRSPFTPVDVVAVAQGVAADLAPLAIAAGYELSLQVAADRIETLGDHAAIERAVTNLVQNAIQHGGRHGTISIHVSRPATIEVTDEGPGIPAEQRALIFEPFYRVTPLDRGAGLGLNMVREIARMHGGHISVLDGPNGGACFRLTLPPRPSLPPAPSAK</sequence>
<evidence type="ECO:0000256" key="7">
    <source>
        <dbReference type="ARBA" id="ARBA00022777"/>
    </source>
</evidence>
<dbReference type="GO" id="GO:0005886">
    <property type="term" value="C:plasma membrane"/>
    <property type="evidence" value="ECO:0007669"/>
    <property type="project" value="TreeGrafter"/>
</dbReference>
<keyword evidence="7 14" id="KW-0418">Kinase</keyword>
<reference evidence="14 15" key="1">
    <citation type="submission" date="2020-03" db="EMBL/GenBank/DDBJ databases">
        <title>Bradyrhizobium diversity isolated from nodules of Indigofera sp.</title>
        <authorList>
            <person name="Klepa M."/>
            <person name="Helene L."/>
            <person name="Hungria M."/>
        </authorList>
    </citation>
    <scope>NUCLEOTIDE SEQUENCE [LARGE SCALE GENOMIC DNA]</scope>
    <source>
        <strain evidence="14 15">WSM 1791</strain>
    </source>
</reference>
<keyword evidence="9" id="KW-0902">Two-component regulatory system</keyword>
<dbReference type="Gene3D" id="3.30.565.10">
    <property type="entry name" value="Histidine kinase-like ATPase, C-terminal domain"/>
    <property type="match status" value="1"/>
</dbReference>
<evidence type="ECO:0000256" key="2">
    <source>
        <dbReference type="ARBA" id="ARBA00004141"/>
    </source>
</evidence>
<dbReference type="CDD" id="cd00075">
    <property type="entry name" value="HATPase"/>
    <property type="match status" value="1"/>
</dbReference>
<dbReference type="SMART" id="SM00387">
    <property type="entry name" value="HATPase_c"/>
    <property type="match status" value="1"/>
</dbReference>
<dbReference type="Pfam" id="PF02518">
    <property type="entry name" value="HATPase_c"/>
    <property type="match status" value="1"/>
</dbReference>
<feature type="domain" description="Histidine kinase" evidence="12">
    <location>
        <begin position="256"/>
        <end position="456"/>
    </location>
</feature>